<dbReference type="NCBIfam" id="NF000927">
    <property type="entry name" value="PRK00092.1-1"/>
    <property type="match status" value="1"/>
</dbReference>
<dbReference type="RefSeq" id="WP_135059668.1">
    <property type="nucleotide sequence ID" value="NZ_CP038254.1"/>
</dbReference>
<dbReference type="InterPro" id="IPR028998">
    <property type="entry name" value="RimP_C"/>
</dbReference>
<dbReference type="InterPro" id="IPR003728">
    <property type="entry name" value="Ribosome_maturation_RimP"/>
</dbReference>
<dbReference type="HAMAP" id="MF_01077">
    <property type="entry name" value="RimP"/>
    <property type="match status" value="1"/>
</dbReference>
<dbReference type="FunFam" id="3.30.300.70:FF:000001">
    <property type="entry name" value="Ribosome maturation factor RimP"/>
    <property type="match status" value="1"/>
</dbReference>
<dbReference type="InterPro" id="IPR035956">
    <property type="entry name" value="RimP_N_sf"/>
</dbReference>
<dbReference type="SUPFAM" id="SSF75420">
    <property type="entry name" value="YhbC-like, N-terminal domain"/>
    <property type="match status" value="1"/>
</dbReference>
<gene>
    <name evidence="3 6" type="primary">rimP</name>
    <name evidence="6" type="ORF">E3983_01935</name>
</gene>
<dbReference type="GO" id="GO:0006412">
    <property type="term" value="P:translation"/>
    <property type="evidence" value="ECO:0007669"/>
    <property type="project" value="TreeGrafter"/>
</dbReference>
<feature type="domain" description="Ribosome maturation factor RimP N-terminal" evidence="4">
    <location>
        <begin position="9"/>
        <end position="80"/>
    </location>
</feature>
<comment type="similarity">
    <text evidence="3">Belongs to the RimP family.</text>
</comment>
<proteinExistence type="inferred from homology"/>
<dbReference type="Pfam" id="PF02576">
    <property type="entry name" value="RimP_N"/>
    <property type="match status" value="1"/>
</dbReference>
<dbReference type="Pfam" id="PF17384">
    <property type="entry name" value="DUF150_C"/>
    <property type="match status" value="1"/>
</dbReference>
<dbReference type="PANTHER" id="PTHR33867">
    <property type="entry name" value="RIBOSOME MATURATION FACTOR RIMP"/>
    <property type="match status" value="1"/>
</dbReference>
<keyword evidence="2 3" id="KW-0690">Ribosome biogenesis</keyword>
<name>A0AAX1EDM4_9GAMM</name>
<dbReference type="InterPro" id="IPR036847">
    <property type="entry name" value="RimP_C_sf"/>
</dbReference>
<comment type="subcellular location">
    <subcellularLocation>
        <location evidence="3">Cytoplasm</location>
    </subcellularLocation>
</comment>
<dbReference type="AlphaFoldDB" id="A0AAX1EDM4"/>
<dbReference type="SUPFAM" id="SSF74942">
    <property type="entry name" value="YhbC-like, C-terminal domain"/>
    <property type="match status" value="1"/>
</dbReference>
<dbReference type="CDD" id="cd01734">
    <property type="entry name" value="YlxS_C"/>
    <property type="match status" value="1"/>
</dbReference>
<feature type="domain" description="Ribosome maturation factor RimP C-terminal" evidence="5">
    <location>
        <begin position="89"/>
        <end position="146"/>
    </location>
</feature>
<dbReference type="Proteomes" id="UP000295517">
    <property type="component" value="Chromosome"/>
</dbReference>
<dbReference type="Gene3D" id="3.30.300.70">
    <property type="entry name" value="RimP-like superfamily, N-terminal"/>
    <property type="match status" value="1"/>
</dbReference>
<sequence>MIKDKLKQLLQPVIEDAGYQLWGIEYLAQGKHSLLRIYIDKPEGIGIDDCERVSKQVSSLLDVEDPISGNYNLEVSSPGIPRPLFFTWQYKKYIGSDVQLKLIKPLKNKRKITGTIASVSDDAVVLEIDQEQHEILFFAIAKANLTV</sequence>
<evidence type="ECO:0000259" key="5">
    <source>
        <dbReference type="Pfam" id="PF17384"/>
    </source>
</evidence>
<reference evidence="6 7" key="1">
    <citation type="submission" date="2019-03" db="EMBL/GenBank/DDBJ databases">
        <title>Diverse conjugative elements silence natural transformation in Legionella species.</title>
        <authorList>
            <person name="Durieux I."/>
            <person name="Ginevra C."/>
            <person name="Attaiech L."/>
            <person name="Picq K."/>
            <person name="Juan P.A."/>
            <person name="Jarraud S."/>
            <person name="Charpentier X."/>
        </authorList>
    </citation>
    <scope>NUCLEOTIDE SEQUENCE [LARGE SCALE GENOMIC DNA]</scope>
    <source>
        <strain evidence="6 7">HL-0427-4011</strain>
    </source>
</reference>
<dbReference type="EMBL" id="CP038254">
    <property type="protein sequence ID" value="QBR83223.1"/>
    <property type="molecule type" value="Genomic_DNA"/>
</dbReference>
<evidence type="ECO:0000256" key="2">
    <source>
        <dbReference type="ARBA" id="ARBA00022517"/>
    </source>
</evidence>
<organism evidence="6 7">
    <name type="scientific">Legionella israelensis</name>
    <dbReference type="NCBI Taxonomy" id="454"/>
    <lineage>
        <taxon>Bacteria</taxon>
        <taxon>Pseudomonadati</taxon>
        <taxon>Pseudomonadota</taxon>
        <taxon>Gammaproteobacteria</taxon>
        <taxon>Legionellales</taxon>
        <taxon>Legionellaceae</taxon>
        <taxon>Legionella</taxon>
    </lineage>
</organism>
<evidence type="ECO:0000259" key="4">
    <source>
        <dbReference type="Pfam" id="PF02576"/>
    </source>
</evidence>
<evidence type="ECO:0000313" key="6">
    <source>
        <dbReference type="EMBL" id="QBR83223.1"/>
    </source>
</evidence>
<keyword evidence="1 3" id="KW-0963">Cytoplasm</keyword>
<dbReference type="GO" id="GO:0005829">
    <property type="term" value="C:cytosol"/>
    <property type="evidence" value="ECO:0007669"/>
    <property type="project" value="TreeGrafter"/>
</dbReference>
<dbReference type="InterPro" id="IPR028989">
    <property type="entry name" value="RimP_N"/>
</dbReference>
<evidence type="ECO:0000313" key="7">
    <source>
        <dbReference type="Proteomes" id="UP000295517"/>
    </source>
</evidence>
<evidence type="ECO:0000256" key="1">
    <source>
        <dbReference type="ARBA" id="ARBA00022490"/>
    </source>
</evidence>
<accession>A0AAX1EDM4</accession>
<evidence type="ECO:0000256" key="3">
    <source>
        <dbReference type="HAMAP-Rule" id="MF_01077"/>
    </source>
</evidence>
<protein>
    <recommendedName>
        <fullName evidence="3">Ribosome maturation factor RimP</fullName>
    </recommendedName>
</protein>
<dbReference type="PANTHER" id="PTHR33867:SF1">
    <property type="entry name" value="RIBOSOME MATURATION FACTOR RIMP"/>
    <property type="match status" value="1"/>
</dbReference>
<dbReference type="Gene3D" id="2.30.30.180">
    <property type="entry name" value="Ribosome maturation factor RimP, C-terminal domain"/>
    <property type="match status" value="1"/>
</dbReference>
<dbReference type="GO" id="GO:0000028">
    <property type="term" value="P:ribosomal small subunit assembly"/>
    <property type="evidence" value="ECO:0007669"/>
    <property type="project" value="TreeGrafter"/>
</dbReference>
<comment type="function">
    <text evidence="3">Required for maturation of 30S ribosomal subunits.</text>
</comment>